<reference evidence="1" key="1">
    <citation type="submission" date="2021-01" db="EMBL/GenBank/DDBJ databases">
        <authorList>
            <person name="Corre E."/>
            <person name="Pelletier E."/>
            <person name="Niang G."/>
            <person name="Scheremetjew M."/>
            <person name="Finn R."/>
            <person name="Kale V."/>
            <person name="Holt S."/>
            <person name="Cochrane G."/>
            <person name="Meng A."/>
            <person name="Brown T."/>
            <person name="Cohen L."/>
        </authorList>
    </citation>
    <scope>NUCLEOTIDE SEQUENCE</scope>
    <source>
        <strain evidence="1">Fehren 1</strain>
    </source>
</reference>
<proteinExistence type="predicted"/>
<protein>
    <submittedName>
        <fullName evidence="1">Uncharacterized protein</fullName>
    </submittedName>
</protein>
<gene>
    <name evidence="1" type="ORF">FEHR0123_LOCUS7774</name>
</gene>
<accession>A0A7S3MNS6</accession>
<dbReference type="EMBL" id="HBIE01025438">
    <property type="protein sequence ID" value="CAE0312852.1"/>
    <property type="molecule type" value="Transcribed_RNA"/>
</dbReference>
<sequence length="135" mass="14598">MKLSSTQKEVVTVFLTDANFETVLATPYDLTSIAAPQKSQIGITIFYVPTSQQNAASNDSLNSWTGYKSQPWPAASWTEMYRFEKDDKATGLIYNAPATGASKWLDESKTLKGAFNALTGATLLSLVAGICAISF</sequence>
<name>A0A7S3MNS6_9SPIT</name>
<organism evidence="1">
    <name type="scientific">Favella ehrenbergii</name>
    <dbReference type="NCBI Taxonomy" id="182087"/>
    <lineage>
        <taxon>Eukaryota</taxon>
        <taxon>Sar</taxon>
        <taxon>Alveolata</taxon>
        <taxon>Ciliophora</taxon>
        <taxon>Intramacronucleata</taxon>
        <taxon>Spirotrichea</taxon>
        <taxon>Choreotrichia</taxon>
        <taxon>Tintinnida</taxon>
        <taxon>Xystonellidae</taxon>
        <taxon>Favella</taxon>
    </lineage>
</organism>
<dbReference type="AlphaFoldDB" id="A0A7S3MNS6"/>
<evidence type="ECO:0000313" key="1">
    <source>
        <dbReference type="EMBL" id="CAE0312852.1"/>
    </source>
</evidence>